<dbReference type="EMBL" id="JAAQHG020000030">
    <property type="protein sequence ID" value="KAL1583901.1"/>
    <property type="molecule type" value="Genomic_DNA"/>
</dbReference>
<reference evidence="2 3" key="1">
    <citation type="journal article" date="2020" name="Microbiol. Resour. Announc.">
        <title>Draft Genome Sequence of a Cladosporium Species Isolated from the Mesophotic Ascidian Didemnum maculosum.</title>
        <authorList>
            <person name="Gioti A."/>
            <person name="Siaperas R."/>
            <person name="Nikolaivits E."/>
            <person name="Le Goff G."/>
            <person name="Ouazzani J."/>
            <person name="Kotoulas G."/>
            <person name="Topakas E."/>
        </authorList>
    </citation>
    <scope>NUCLEOTIDE SEQUENCE [LARGE SCALE GENOMIC DNA]</scope>
    <source>
        <strain evidence="2 3">TM138-S3</strain>
    </source>
</reference>
<keyword evidence="1" id="KW-1133">Transmembrane helix</keyword>
<dbReference type="GeneID" id="96008836"/>
<proteinExistence type="predicted"/>
<protein>
    <submittedName>
        <fullName evidence="2">Uncharacterized protein</fullName>
    </submittedName>
</protein>
<dbReference type="Proteomes" id="UP000803884">
    <property type="component" value="Unassembled WGS sequence"/>
</dbReference>
<keyword evidence="1" id="KW-0812">Transmembrane</keyword>
<name>A0AB34KJC5_9PEZI</name>
<organism evidence="2 3">
    <name type="scientific">Cladosporium halotolerans</name>
    <dbReference type="NCBI Taxonomy" id="1052096"/>
    <lineage>
        <taxon>Eukaryota</taxon>
        <taxon>Fungi</taxon>
        <taxon>Dikarya</taxon>
        <taxon>Ascomycota</taxon>
        <taxon>Pezizomycotina</taxon>
        <taxon>Dothideomycetes</taxon>
        <taxon>Dothideomycetidae</taxon>
        <taxon>Cladosporiales</taxon>
        <taxon>Cladosporiaceae</taxon>
        <taxon>Cladosporium</taxon>
    </lineage>
</organism>
<comment type="caution">
    <text evidence="2">The sequence shown here is derived from an EMBL/GenBank/DDBJ whole genome shotgun (WGS) entry which is preliminary data.</text>
</comment>
<gene>
    <name evidence="2" type="ORF">WHR41_07393</name>
</gene>
<sequence length="125" mass="13660">MCYGMRLLQRCGEDKLSSATLAGQAANEPPALNGVLVTFLVIVGAGFAVLVGFAISHRFMGQRQGRNSAGIEGVDGQVSDLSQASYMAQVRDRNRQELLHKYGWKYELRPVAQDVESRAGSQSHY</sequence>
<dbReference type="AlphaFoldDB" id="A0AB34KJC5"/>
<keyword evidence="1" id="KW-0472">Membrane</keyword>
<accession>A0AB34KJC5</accession>
<dbReference type="RefSeq" id="XP_069227007.1">
    <property type="nucleotide sequence ID" value="XM_069375998.1"/>
</dbReference>
<evidence type="ECO:0000313" key="3">
    <source>
        <dbReference type="Proteomes" id="UP000803884"/>
    </source>
</evidence>
<feature type="transmembrane region" description="Helical" evidence="1">
    <location>
        <begin position="35"/>
        <end position="56"/>
    </location>
</feature>
<evidence type="ECO:0000313" key="2">
    <source>
        <dbReference type="EMBL" id="KAL1583901.1"/>
    </source>
</evidence>
<evidence type="ECO:0000256" key="1">
    <source>
        <dbReference type="SAM" id="Phobius"/>
    </source>
</evidence>
<keyword evidence="3" id="KW-1185">Reference proteome</keyword>